<sequence length="418" mass="44839">MKFLATGAVGTALATVAYGLPKLEDLAKLEGLVNFKDVLSLKGDGDVPDLKSLLGAKTNDSKFDLTEVLSGFKLPVDIGGKGTEKGGFDLSDLKQGKLDLISCVLKVENEDVEFFTEVPVEILVLTTEQVEAGNSLVIVEEPSRGTLEISGDGTSFIYTGTEGSHADDTFTYEVQCEGNPNPKKTLTARVNMIFQNTAPVAADLTRFQISLNQIIDVFVLDQAFDIDGDALTVTAITMQPSAGSAEVVNGTFIRYFGQDNPDLLPVTIEYEISDGKGGTDRANITVEVPICFPLDSLIRLANGTDVPLASVTVDDQILCFPRKNNSWTGGTAAPQSCSVNTMDQMAREELGMGDAFTRIFYETSGGMTGTVRGYIDHLTFKVTTGQNVDGDTDFSYAATEPVRFVEVKVGDVLVLEVS</sequence>
<proteinExistence type="predicted"/>
<dbReference type="Pfam" id="PF17963">
    <property type="entry name" value="Big_9"/>
    <property type="match status" value="1"/>
</dbReference>
<dbReference type="VEuPathDB" id="CryptoDB:Cvel_33927"/>
<gene>
    <name evidence="1" type="ORF">Cvel_33927</name>
</gene>
<dbReference type="AlphaFoldDB" id="A0A0G4HZF3"/>
<dbReference type="EMBL" id="CDMZ01004496">
    <property type="protein sequence ID" value="CEM49928.1"/>
    <property type="molecule type" value="Genomic_DNA"/>
</dbReference>
<reference evidence="1" key="1">
    <citation type="submission" date="2014-11" db="EMBL/GenBank/DDBJ databases">
        <authorList>
            <person name="Otto D Thomas"/>
            <person name="Naeem Raeece"/>
        </authorList>
    </citation>
    <scope>NUCLEOTIDE SEQUENCE</scope>
</reference>
<protein>
    <recommendedName>
        <fullName evidence="2">Cadherin-like domain-containing protein</fullName>
    </recommendedName>
</protein>
<dbReference type="Gene3D" id="2.60.40.3440">
    <property type="match status" value="1"/>
</dbReference>
<accession>A0A0G4HZF3</accession>
<name>A0A0G4HZF3_9ALVE</name>
<organism evidence="1">
    <name type="scientific">Chromera velia CCMP2878</name>
    <dbReference type="NCBI Taxonomy" id="1169474"/>
    <lineage>
        <taxon>Eukaryota</taxon>
        <taxon>Sar</taxon>
        <taxon>Alveolata</taxon>
        <taxon>Colpodellida</taxon>
        <taxon>Chromeraceae</taxon>
        <taxon>Chromera</taxon>
    </lineage>
</organism>
<evidence type="ECO:0000313" key="1">
    <source>
        <dbReference type="EMBL" id="CEM49928.1"/>
    </source>
</evidence>
<evidence type="ECO:0008006" key="2">
    <source>
        <dbReference type="Google" id="ProtNLM"/>
    </source>
</evidence>